<evidence type="ECO:0000313" key="5">
    <source>
        <dbReference type="Proteomes" id="UP000018466"/>
    </source>
</evidence>
<feature type="transmembrane region" description="Helical" evidence="3">
    <location>
        <begin position="146"/>
        <end position="166"/>
    </location>
</feature>
<keyword evidence="3" id="KW-1133">Transmembrane helix</keyword>
<dbReference type="EMBL" id="AGEL01000015">
    <property type="protein sequence ID" value="EHO15717.1"/>
    <property type="molecule type" value="Genomic_DNA"/>
</dbReference>
<proteinExistence type="predicted"/>
<reference evidence="4 5" key="1">
    <citation type="submission" date="2011-10" db="EMBL/GenBank/DDBJ databases">
        <title>The Genome Sequence of Lachnospiraceae bacterium ACC2.</title>
        <authorList>
            <consortium name="The Broad Institute Genome Sequencing Platform"/>
            <person name="Earl A."/>
            <person name="Ward D."/>
            <person name="Feldgarden M."/>
            <person name="Gevers D."/>
            <person name="Sizova M."/>
            <person name="Hazen A."/>
            <person name="Epstein S."/>
            <person name="Young S.K."/>
            <person name="Zeng Q."/>
            <person name="Gargeya S."/>
            <person name="Fitzgerald M."/>
            <person name="Haas B."/>
            <person name="Abouelleil A."/>
            <person name="Alvarado L."/>
            <person name="Arachchi H.M."/>
            <person name="Berlin A."/>
            <person name="Brown A."/>
            <person name="Chapman S.B."/>
            <person name="Chen Z."/>
            <person name="Dunbar C."/>
            <person name="Freedman E."/>
            <person name="Gearin G."/>
            <person name="Goldberg J."/>
            <person name="Griggs A."/>
            <person name="Gujja S."/>
            <person name="Heiman D."/>
            <person name="Howarth C."/>
            <person name="Larson L."/>
            <person name="Lui A."/>
            <person name="MacDonald P.J.P."/>
            <person name="Montmayeur A."/>
            <person name="Murphy C."/>
            <person name="Neiman D."/>
            <person name="Pearson M."/>
            <person name="Priest M."/>
            <person name="Roberts A."/>
            <person name="Saif S."/>
            <person name="Shea T."/>
            <person name="Shenoy N."/>
            <person name="Sisk P."/>
            <person name="Stolte C."/>
            <person name="Sykes S."/>
            <person name="Wortman J."/>
            <person name="Nusbaum C."/>
            <person name="Birren B."/>
        </authorList>
    </citation>
    <scope>NUCLEOTIDE SEQUENCE [LARGE SCALE GENOMIC DNA]</scope>
    <source>
        <strain evidence="4 5">ACC2</strain>
    </source>
</reference>
<protein>
    <submittedName>
        <fullName evidence="4">Uncharacterized protein</fullName>
    </submittedName>
</protein>
<dbReference type="RefSeq" id="WP_009533844.1">
    <property type="nucleotide sequence ID" value="NZ_JH590865.1"/>
</dbReference>
<evidence type="ECO:0000313" key="4">
    <source>
        <dbReference type="EMBL" id="EHO15717.1"/>
    </source>
</evidence>
<sequence>MEDYGKFLEEAQQAVLLEEKLRGQETDLKAQTEERQKELAAEEQSLKDSIDRTVTSRRKELAANFDDEIAEERAALKRAQSKKERAKHIGKQERIAAESAPIEEEMAETGRRLRELFRKQQVPGIFRSKLYYALYWPQHFGEWLQILLFVALLFVALPCGIYFLALPDSLRHIPALVLIYIADIVLIGGIYTVIGTQSKLRYLETLKEGRRMRNEIAEKGRELRRVKRSIQRDKSDEPYNLGDFDNEIAAVEQRLEATQQKKAEALRIFDAETADKIAEELRGEAATRVNQKKSQYEVAQHALTEVGKERQAAALRLAERYEPMLGKEFMTAEKIAALKDIMENGTVTNLAEAIARYRDRQES</sequence>
<accession>A0AA37DFG8</accession>
<feature type="transmembrane region" description="Helical" evidence="3">
    <location>
        <begin position="172"/>
        <end position="194"/>
    </location>
</feature>
<keyword evidence="3" id="KW-0812">Transmembrane</keyword>
<comment type="caution">
    <text evidence="4">The sequence shown here is derived from an EMBL/GenBank/DDBJ whole genome shotgun (WGS) entry which is preliminary data.</text>
</comment>
<dbReference type="GeneID" id="86941752"/>
<keyword evidence="3" id="KW-0472">Membrane</keyword>
<dbReference type="Proteomes" id="UP000018466">
    <property type="component" value="Unassembled WGS sequence"/>
</dbReference>
<dbReference type="AlphaFoldDB" id="A0AA37DFG8"/>
<evidence type="ECO:0000256" key="2">
    <source>
        <dbReference type="SAM" id="MobiDB-lite"/>
    </source>
</evidence>
<keyword evidence="1" id="KW-0175">Coiled coil</keyword>
<feature type="coiled-coil region" evidence="1">
    <location>
        <begin position="241"/>
        <end position="268"/>
    </location>
</feature>
<evidence type="ECO:0000256" key="3">
    <source>
        <dbReference type="SAM" id="Phobius"/>
    </source>
</evidence>
<name>A0AA37DFG8_9FIRM</name>
<keyword evidence="5" id="KW-1185">Reference proteome</keyword>
<evidence type="ECO:0000256" key="1">
    <source>
        <dbReference type="SAM" id="Coils"/>
    </source>
</evidence>
<feature type="region of interest" description="Disordered" evidence="2">
    <location>
        <begin position="27"/>
        <end position="49"/>
    </location>
</feature>
<organism evidence="4 5">
    <name type="scientific">Stomatobaculum longum</name>
    <dbReference type="NCBI Taxonomy" id="796942"/>
    <lineage>
        <taxon>Bacteria</taxon>
        <taxon>Bacillati</taxon>
        <taxon>Bacillota</taxon>
        <taxon>Clostridia</taxon>
        <taxon>Lachnospirales</taxon>
        <taxon>Lachnospiraceae</taxon>
        <taxon>Stomatobaculum</taxon>
    </lineage>
</organism>
<gene>
    <name evidence="4" type="ORF">HMPREF9623_02038</name>
</gene>